<dbReference type="EMBL" id="BROD01000001">
    <property type="protein sequence ID" value="GKX67911.1"/>
    <property type="molecule type" value="Genomic_DNA"/>
</dbReference>
<comment type="caution">
    <text evidence="1">The sequence shown here is derived from an EMBL/GenBank/DDBJ whole genome shotgun (WGS) entry which is preliminary data.</text>
</comment>
<protein>
    <submittedName>
        <fullName evidence="1">6-pyruvoyl tetrahydrobiopterin synthase</fullName>
    </submittedName>
</protein>
<keyword evidence="2" id="KW-1185">Reference proteome</keyword>
<proteinExistence type="predicted"/>
<dbReference type="Proteomes" id="UP001058074">
    <property type="component" value="Unassembled WGS sequence"/>
</dbReference>
<sequence length="152" mass="18354">MKYSQYKFKFYLNASHAIYINGNLGQSHPHTWEIMIDTIKLNDRFIQFHEVERRIEQLLHKYQDKYINEIEPFSSLNPTLENICEFFKNSIRKLLKEVGWELIKIETSETPARSYTIDLMDEIELDVRLQEQEQIEIDREVEKVISKMLKKI</sequence>
<organism evidence="1 2">
    <name type="scientific">Inconstantimicrobium mannanitabidum</name>
    <dbReference type="NCBI Taxonomy" id="1604901"/>
    <lineage>
        <taxon>Bacteria</taxon>
        <taxon>Bacillati</taxon>
        <taxon>Bacillota</taxon>
        <taxon>Clostridia</taxon>
        <taxon>Eubacteriales</taxon>
        <taxon>Clostridiaceae</taxon>
        <taxon>Inconstantimicrobium</taxon>
    </lineage>
</organism>
<name>A0ACB5RFS0_9CLOT</name>
<accession>A0ACB5RFS0</accession>
<reference evidence="1" key="1">
    <citation type="journal article" date="2025" name="Int. J. Syst. Evol. Microbiol.">
        <title>Inconstantimicrobium mannanitabidum sp. nov., a novel member of the family Clostridiaceae isolated from anoxic soil under the treatment of reductive soil disinfestation.</title>
        <authorList>
            <person name="Ueki A."/>
            <person name="Tonouchi A."/>
            <person name="Honma S."/>
            <person name="Kaku N."/>
            <person name="Ueki K."/>
        </authorList>
    </citation>
    <scope>NUCLEOTIDE SEQUENCE</scope>
    <source>
        <strain evidence="1">TW13</strain>
    </source>
</reference>
<gene>
    <name evidence="1" type="ORF">rsdtw13_31690</name>
</gene>
<evidence type="ECO:0000313" key="1">
    <source>
        <dbReference type="EMBL" id="GKX67911.1"/>
    </source>
</evidence>
<evidence type="ECO:0000313" key="2">
    <source>
        <dbReference type="Proteomes" id="UP001058074"/>
    </source>
</evidence>